<feature type="domain" description="Complement component 3 CUB" evidence="2">
    <location>
        <begin position="323"/>
        <end position="355"/>
    </location>
</feature>
<dbReference type="AlphaFoldDB" id="L1LEW7"/>
<name>L1LEW7_THEEQ</name>
<dbReference type="Pfam" id="PF21406">
    <property type="entry name" value="C3_CUB1"/>
    <property type="match status" value="1"/>
</dbReference>
<feature type="compositionally biased region" description="Gly residues" evidence="1">
    <location>
        <begin position="362"/>
        <end position="377"/>
    </location>
</feature>
<feature type="compositionally biased region" description="Polar residues" evidence="1">
    <location>
        <begin position="556"/>
        <end position="580"/>
    </location>
</feature>
<dbReference type="RefSeq" id="XP_004833343.1">
    <property type="nucleotide sequence ID" value="XM_004833286.1"/>
</dbReference>
<feature type="compositionally biased region" description="Low complexity" evidence="1">
    <location>
        <begin position="508"/>
        <end position="518"/>
    </location>
</feature>
<organism evidence="3 4">
    <name type="scientific">Theileria equi strain WA</name>
    <dbReference type="NCBI Taxonomy" id="1537102"/>
    <lineage>
        <taxon>Eukaryota</taxon>
        <taxon>Sar</taxon>
        <taxon>Alveolata</taxon>
        <taxon>Apicomplexa</taxon>
        <taxon>Aconoidasida</taxon>
        <taxon>Piroplasmida</taxon>
        <taxon>Theileriidae</taxon>
        <taxon>Theileria</taxon>
    </lineage>
</organism>
<reference evidence="3 4" key="1">
    <citation type="journal article" date="2012" name="BMC Genomics">
        <title>Comparative genomic analysis and phylogenetic position of Theileria equi.</title>
        <authorList>
            <person name="Kappmeyer L.S."/>
            <person name="Thiagarajan M."/>
            <person name="Herndon D.R."/>
            <person name="Ramsay J.D."/>
            <person name="Caler E."/>
            <person name="Djikeng A."/>
            <person name="Gillespie J.J."/>
            <person name="Lau A.O."/>
            <person name="Roalson E.H."/>
            <person name="Silva J.C."/>
            <person name="Silva M.G."/>
            <person name="Suarez C.E."/>
            <person name="Ueti M.W."/>
            <person name="Nene V.M."/>
            <person name="Mealey R.H."/>
            <person name="Knowles D.P."/>
            <person name="Brayton K.A."/>
        </authorList>
    </citation>
    <scope>NUCLEOTIDE SEQUENCE [LARGE SCALE GENOMIC DNA]</scope>
    <source>
        <strain evidence="3 4">WA</strain>
    </source>
</reference>
<gene>
    <name evidence="3" type="ORF">BEWA_039290</name>
</gene>
<feature type="compositionally biased region" description="Polar residues" evidence="1">
    <location>
        <begin position="414"/>
        <end position="427"/>
    </location>
</feature>
<dbReference type="eggNOG" id="KOG1366">
    <property type="taxonomic scope" value="Eukaryota"/>
</dbReference>
<dbReference type="EMBL" id="ACOU01000002">
    <property type="protein sequence ID" value="EKX73891.1"/>
    <property type="molecule type" value="Genomic_DNA"/>
</dbReference>
<dbReference type="OrthoDB" id="361062at2759"/>
<dbReference type="VEuPathDB" id="PiroplasmaDB:BEWA_039290"/>
<evidence type="ECO:0000259" key="2">
    <source>
        <dbReference type="Pfam" id="PF21406"/>
    </source>
</evidence>
<dbReference type="InterPro" id="IPR049466">
    <property type="entry name" value="C3_CUB1"/>
</dbReference>
<feature type="compositionally biased region" description="Basic and acidic residues" evidence="1">
    <location>
        <begin position="378"/>
        <end position="387"/>
    </location>
</feature>
<dbReference type="Gene3D" id="2.60.120.1540">
    <property type="match status" value="1"/>
</dbReference>
<feature type="compositionally biased region" description="Polar residues" evidence="1">
    <location>
        <begin position="492"/>
        <end position="505"/>
    </location>
</feature>
<proteinExistence type="predicted"/>
<sequence>MAVEGVIIKLNVKPKDGDVSSTEEYNGDEFTGGNSVKITVIKSEEPKGSHFYRYTHSPHGGRAFTLKEVKDDSGQKIQGITEDKEVTSVSAYYWRYDSGSGRTPTKVLLVGITTSFGTTYYKNSGGDKWTEKMFQPEALENTLDDLNCYSNGAATINLSQSNSTSGRQSCCSEHKNEKRVSVTDGHIKVNNDQMTKYTKYSISNGKLAGFKFYQDDVSNDEKYRRRIRSTGLNFPIEGQVEIYTFYSSKNPALIYVKGSGQNKWFKKPVTSNDTKDEEWEETLFGVPDPESITNCDKEFKKLAEELRELKCEGLQECTAVRTLDPEHLGQNGVQREEVPAADLSDQVPDTESETKILLQGTGPKGEPGKGTPGIPGGKGEKGLDSIDGKNAASGVTHNTSEPNQYTHSGGGATTTGLSQQPTSQTAAIPSGPAGGQRSAGVSILGPEGTSIQRSIDGSFAPVTRAGDGSGYALLSAIPVDSNHDEDQESGAVGSSSVPSTSTETAQEGPAGSAGIAARGGDDDRGADSAPGHNGEHGDKGPNGLTGGEAHTEPQVPAQQESLSAAQTSTPTTQDTASDSGQAALEDPSVIAPTPKPEKSVLIPAGTESPDPQAPAKFFGLELASAAGIGSAFGVSSGTLAGAGATFFGGWKLYKGVLDRGRYASLTKDLKNLLSDHNYDYWKAFGNILILFRANLPFYIPEPYYRTTYHFEHYIYMQL</sequence>
<dbReference type="STRING" id="1537102.L1LEW7"/>
<feature type="compositionally biased region" description="Polar residues" evidence="1">
    <location>
        <begin position="393"/>
        <end position="407"/>
    </location>
</feature>
<evidence type="ECO:0000313" key="4">
    <source>
        <dbReference type="Proteomes" id="UP000031512"/>
    </source>
</evidence>
<dbReference type="Proteomes" id="UP000031512">
    <property type="component" value="Unassembled WGS sequence"/>
</dbReference>
<protein>
    <recommendedName>
        <fullName evidence="2">Complement component 3 CUB domain-containing protein</fullName>
    </recommendedName>
</protein>
<accession>L1LEW7</accession>
<comment type="caution">
    <text evidence="3">The sequence shown here is derived from an EMBL/GenBank/DDBJ whole genome shotgun (WGS) entry which is preliminary data.</text>
</comment>
<evidence type="ECO:0000256" key="1">
    <source>
        <dbReference type="SAM" id="MobiDB-lite"/>
    </source>
</evidence>
<dbReference type="KEGG" id="beq:BEWA_039290"/>
<keyword evidence="4" id="KW-1185">Reference proteome</keyword>
<feature type="region of interest" description="Disordered" evidence="1">
    <location>
        <begin position="328"/>
        <end position="608"/>
    </location>
</feature>
<evidence type="ECO:0000313" key="3">
    <source>
        <dbReference type="EMBL" id="EKX73891.1"/>
    </source>
</evidence>
<dbReference type="GeneID" id="15803255"/>